<feature type="signal peptide" evidence="3">
    <location>
        <begin position="1"/>
        <end position="16"/>
    </location>
</feature>
<gene>
    <name evidence="5" type="ORF">GGR38_004431</name>
</gene>
<dbReference type="PANTHER" id="PTHR43695">
    <property type="entry name" value="PUTATIVE (AFU_ORTHOLOGUE AFUA_2G17250)-RELATED"/>
    <property type="match status" value="1"/>
</dbReference>
<protein>
    <submittedName>
        <fullName evidence="5">Lysophospholipase L1-like esterase</fullName>
    </submittedName>
</protein>
<dbReference type="InterPro" id="IPR013830">
    <property type="entry name" value="SGNH_hydro"/>
</dbReference>
<dbReference type="Proteomes" id="UP000548867">
    <property type="component" value="Unassembled WGS sequence"/>
</dbReference>
<evidence type="ECO:0000256" key="2">
    <source>
        <dbReference type="ARBA" id="ARBA00022801"/>
    </source>
</evidence>
<dbReference type="InterPro" id="IPR037459">
    <property type="entry name" value="RhgT-like"/>
</dbReference>
<organism evidence="5 6">
    <name type="scientific">Novosphingobium sediminicola</name>
    <dbReference type="NCBI Taxonomy" id="563162"/>
    <lineage>
        <taxon>Bacteria</taxon>
        <taxon>Pseudomonadati</taxon>
        <taxon>Pseudomonadota</taxon>
        <taxon>Alphaproteobacteria</taxon>
        <taxon>Sphingomonadales</taxon>
        <taxon>Sphingomonadaceae</taxon>
        <taxon>Novosphingobium</taxon>
    </lineage>
</organism>
<accession>A0A7W6CTA8</accession>
<keyword evidence="6" id="KW-1185">Reference proteome</keyword>
<evidence type="ECO:0000313" key="6">
    <source>
        <dbReference type="Proteomes" id="UP000548867"/>
    </source>
</evidence>
<feature type="domain" description="SGNH hydrolase-type esterase" evidence="4">
    <location>
        <begin position="37"/>
        <end position="230"/>
    </location>
</feature>
<comment type="caution">
    <text evidence="5">The sequence shown here is derived from an EMBL/GenBank/DDBJ whole genome shotgun (WGS) entry which is preliminary data.</text>
</comment>
<dbReference type="CDD" id="cd01821">
    <property type="entry name" value="Rhamnogalacturan_acetylesterase_like"/>
    <property type="match status" value="1"/>
</dbReference>
<evidence type="ECO:0000313" key="5">
    <source>
        <dbReference type="EMBL" id="MBB3957457.1"/>
    </source>
</evidence>
<dbReference type="GO" id="GO:0016788">
    <property type="term" value="F:hydrolase activity, acting on ester bonds"/>
    <property type="evidence" value="ECO:0007669"/>
    <property type="project" value="UniProtKB-ARBA"/>
</dbReference>
<evidence type="ECO:0000259" key="4">
    <source>
        <dbReference type="Pfam" id="PF13472"/>
    </source>
</evidence>
<keyword evidence="2" id="KW-0378">Hydrolase</keyword>
<dbReference type="SUPFAM" id="SSF52266">
    <property type="entry name" value="SGNH hydrolase"/>
    <property type="match status" value="1"/>
</dbReference>
<reference evidence="5 6" key="1">
    <citation type="submission" date="2020-08" db="EMBL/GenBank/DDBJ databases">
        <title>Genomic Encyclopedia of Type Strains, Phase IV (KMG-IV): sequencing the most valuable type-strain genomes for metagenomic binning, comparative biology and taxonomic classification.</title>
        <authorList>
            <person name="Goeker M."/>
        </authorList>
    </citation>
    <scope>NUCLEOTIDE SEQUENCE [LARGE SCALE GENOMIC DNA]</scope>
    <source>
        <strain evidence="5 6">DSM 27057</strain>
    </source>
</reference>
<feature type="chain" id="PRO_5031389940" evidence="3">
    <location>
        <begin position="17"/>
        <end position="270"/>
    </location>
</feature>
<evidence type="ECO:0000256" key="1">
    <source>
        <dbReference type="ARBA" id="ARBA00008668"/>
    </source>
</evidence>
<comment type="similarity">
    <text evidence="1">Belongs to the 'GDSL' lipolytic enzyme family.</text>
</comment>
<proteinExistence type="inferred from homology"/>
<dbReference type="InterPro" id="IPR036514">
    <property type="entry name" value="SGNH_hydro_sf"/>
</dbReference>
<dbReference type="Pfam" id="PF13472">
    <property type="entry name" value="Lipase_GDSL_2"/>
    <property type="match status" value="1"/>
</dbReference>
<dbReference type="EMBL" id="JACIDX010000024">
    <property type="protein sequence ID" value="MBB3957457.1"/>
    <property type="molecule type" value="Genomic_DNA"/>
</dbReference>
<keyword evidence="3" id="KW-0732">Signal</keyword>
<dbReference type="RefSeq" id="WP_343059198.1">
    <property type="nucleotide sequence ID" value="NZ_JACIDX010000024.1"/>
</dbReference>
<dbReference type="AlphaFoldDB" id="A0A7W6CTA8"/>
<name>A0A7W6CTA8_9SPHN</name>
<dbReference type="PANTHER" id="PTHR43695:SF1">
    <property type="entry name" value="RHAMNOGALACTURONAN ACETYLESTERASE"/>
    <property type="match status" value="1"/>
</dbReference>
<dbReference type="Gene3D" id="3.40.50.1110">
    <property type="entry name" value="SGNH hydrolase"/>
    <property type="match status" value="1"/>
</dbReference>
<evidence type="ECO:0000256" key="3">
    <source>
        <dbReference type="SAM" id="SignalP"/>
    </source>
</evidence>
<sequence>MKHLLLLAAASLSVAAAPKPAAKPAPKSEPARILIAGDSTVQTYAAERYPQGGWGQFLACGLSGDAVVVNRAIGGRSTKSFINEGRWDRMMGEVRAGDTVLIQFGHNDATKAKPERFADPAMYRDNLLRFIWETRGHGAFPVLVTPVARRSFDAAGKARADFAEYSAVMRELAATTQTPLIDLEGASRNLLDRMGADKVVVYYMNLAPGAYPAFAAGLKDDTHFTELGARTMADLVAEQLSGLSVPAAKAVLAQRPDLERETPLGKYACH</sequence>